<evidence type="ECO:0000313" key="6">
    <source>
        <dbReference type="EMBL" id="AYO29658.1"/>
    </source>
</evidence>
<keyword evidence="3" id="KW-0560">Oxidoreductase</keyword>
<keyword evidence="7" id="KW-1185">Reference proteome</keyword>
<comment type="similarity">
    <text evidence="4">Belongs to the zinc-containing alcohol dehydrogenase family.</text>
</comment>
<dbReference type="PANTHER" id="PTHR43401">
    <property type="entry name" value="L-THREONINE 3-DEHYDROGENASE"/>
    <property type="match status" value="1"/>
</dbReference>
<dbReference type="PANTHER" id="PTHR43401:SF2">
    <property type="entry name" value="L-THREONINE 3-DEHYDROGENASE"/>
    <property type="match status" value="1"/>
</dbReference>
<evidence type="ECO:0000259" key="5">
    <source>
        <dbReference type="SMART" id="SM00829"/>
    </source>
</evidence>
<accession>A0A3G2R3F1</accession>
<proteinExistence type="inferred from homology"/>
<dbReference type="CDD" id="cd08261">
    <property type="entry name" value="Zn_ADH7"/>
    <property type="match status" value="1"/>
</dbReference>
<dbReference type="KEGG" id="bacg:D2962_02710"/>
<feature type="domain" description="Enoyl reductase (ER)" evidence="5">
    <location>
        <begin position="5"/>
        <end position="336"/>
    </location>
</feature>
<dbReference type="Gene3D" id="3.90.180.10">
    <property type="entry name" value="Medium-chain alcohol dehydrogenases, catalytic domain"/>
    <property type="match status" value="1"/>
</dbReference>
<keyword evidence="2 4" id="KW-0862">Zinc</keyword>
<dbReference type="InterPro" id="IPR013149">
    <property type="entry name" value="ADH-like_C"/>
</dbReference>
<dbReference type="Pfam" id="PF00107">
    <property type="entry name" value="ADH_zinc_N"/>
    <property type="match status" value="1"/>
</dbReference>
<evidence type="ECO:0000256" key="1">
    <source>
        <dbReference type="ARBA" id="ARBA00022723"/>
    </source>
</evidence>
<dbReference type="SMART" id="SM00829">
    <property type="entry name" value="PKS_ER"/>
    <property type="match status" value="1"/>
</dbReference>
<dbReference type="Proteomes" id="UP000280960">
    <property type="component" value="Chromosome"/>
</dbReference>
<gene>
    <name evidence="6" type="ORF">D2962_02710</name>
</gene>
<dbReference type="GO" id="GO:0016491">
    <property type="term" value="F:oxidoreductase activity"/>
    <property type="evidence" value="ECO:0007669"/>
    <property type="project" value="UniProtKB-KW"/>
</dbReference>
<dbReference type="PROSITE" id="PS00059">
    <property type="entry name" value="ADH_ZINC"/>
    <property type="match status" value="1"/>
</dbReference>
<dbReference type="GO" id="GO:0008270">
    <property type="term" value="F:zinc ion binding"/>
    <property type="evidence" value="ECO:0007669"/>
    <property type="project" value="InterPro"/>
</dbReference>
<protein>
    <submittedName>
        <fullName evidence="6">Zinc-binding alcohol dehydrogenase family protein</fullName>
    </submittedName>
</protein>
<dbReference type="EMBL" id="CP033169">
    <property type="protein sequence ID" value="AYO29658.1"/>
    <property type="molecule type" value="Genomic_DNA"/>
</dbReference>
<keyword evidence="1 4" id="KW-0479">Metal-binding</keyword>
<dbReference type="InterPro" id="IPR036291">
    <property type="entry name" value="NAD(P)-bd_dom_sf"/>
</dbReference>
<dbReference type="InterPro" id="IPR020843">
    <property type="entry name" value="ER"/>
</dbReference>
<evidence type="ECO:0000313" key="7">
    <source>
        <dbReference type="Proteomes" id="UP000280960"/>
    </source>
</evidence>
<dbReference type="Pfam" id="PF08240">
    <property type="entry name" value="ADH_N"/>
    <property type="match status" value="1"/>
</dbReference>
<organism evidence="6 7">
    <name type="scientific">Biomaibacter acetigenes</name>
    <dbReference type="NCBI Taxonomy" id="2316383"/>
    <lineage>
        <taxon>Bacteria</taxon>
        <taxon>Bacillati</taxon>
        <taxon>Bacillota</taxon>
        <taxon>Clostridia</taxon>
        <taxon>Thermosediminibacterales</taxon>
        <taxon>Tepidanaerobacteraceae</taxon>
        <taxon>Biomaibacter</taxon>
    </lineage>
</organism>
<dbReference type="InterPro" id="IPR002328">
    <property type="entry name" value="ADH_Zn_CS"/>
</dbReference>
<evidence type="ECO:0000256" key="4">
    <source>
        <dbReference type="RuleBase" id="RU361277"/>
    </source>
</evidence>
<dbReference type="InterPro" id="IPR050129">
    <property type="entry name" value="Zn_alcohol_dh"/>
</dbReference>
<reference evidence="6 7" key="1">
    <citation type="submission" date="2018-10" db="EMBL/GenBank/DDBJ databases">
        <authorList>
            <person name="Zhang X."/>
        </authorList>
    </citation>
    <scope>NUCLEOTIDE SEQUENCE [LARGE SCALE GENOMIC DNA]</scope>
    <source>
        <strain evidence="6 7">SK-G1</strain>
    </source>
</reference>
<dbReference type="SUPFAM" id="SSF51735">
    <property type="entry name" value="NAD(P)-binding Rossmann-fold domains"/>
    <property type="match status" value="1"/>
</dbReference>
<dbReference type="InterPro" id="IPR013154">
    <property type="entry name" value="ADH-like_N"/>
</dbReference>
<name>A0A3G2R3F1_9FIRM</name>
<dbReference type="Gene3D" id="3.40.50.720">
    <property type="entry name" value="NAD(P)-binding Rossmann-like Domain"/>
    <property type="match status" value="1"/>
</dbReference>
<evidence type="ECO:0000256" key="3">
    <source>
        <dbReference type="ARBA" id="ARBA00023002"/>
    </source>
</evidence>
<dbReference type="InterPro" id="IPR011032">
    <property type="entry name" value="GroES-like_sf"/>
</dbReference>
<dbReference type="AlphaFoldDB" id="A0A3G2R3F1"/>
<sequence>MRAARLIEFNKIAVMEESDPSKPKEWEVLVRIKTAGICGTDIHGYEGSHGAIKPPRIMGHELAGEVEDIGQDVTSVKKGDRVVIDPVLSCGKCFTCRQGRNNICSTVKCIGVAVDGGFCDFIKMPAENVFKFPVSIPWEEAALMEPFSIAAQICERSGIKPGEKAVVVGSGPIGLCVLQAFKRIEAQVLMVDVVDSRLKLANELGADETINSKKESFDKKVYDFTEGEGAQLVVEAVGHPALLEQALKVTAPGARIVVIGFNENPAKIPEVEITKKELEIRGSRLNRHKFPEVIKWFEKREVNPQALISAVYPLEDIDKAFKDIKKDPENICKVVIKY</sequence>
<dbReference type="SUPFAM" id="SSF50129">
    <property type="entry name" value="GroES-like"/>
    <property type="match status" value="1"/>
</dbReference>
<evidence type="ECO:0000256" key="2">
    <source>
        <dbReference type="ARBA" id="ARBA00022833"/>
    </source>
</evidence>
<comment type="cofactor">
    <cofactor evidence="4">
        <name>Zn(2+)</name>
        <dbReference type="ChEBI" id="CHEBI:29105"/>
    </cofactor>
</comment>